<feature type="domain" description="Flavodoxin" evidence="1">
    <location>
        <begin position="4"/>
        <end position="153"/>
    </location>
</feature>
<dbReference type="EMBL" id="FXTH01000007">
    <property type="protein sequence ID" value="SMO62932.1"/>
    <property type="molecule type" value="Genomic_DNA"/>
</dbReference>
<dbReference type="PANTHER" id="PTHR38030">
    <property type="entry name" value="PROTOPORPHYRINOGEN IX DEHYDROGENASE [MENAQUINONE]"/>
    <property type="match status" value="1"/>
</dbReference>
<dbReference type="InterPro" id="IPR029039">
    <property type="entry name" value="Flavoprotein-like_sf"/>
</dbReference>
<dbReference type="InterPro" id="IPR026816">
    <property type="entry name" value="Flavodoxin_dom"/>
</dbReference>
<keyword evidence="3" id="KW-1185">Reference proteome</keyword>
<protein>
    <submittedName>
        <fullName evidence="2">Menaquinone-dependent protoporphyrinogen oxidase</fullName>
    </submittedName>
</protein>
<evidence type="ECO:0000313" key="2">
    <source>
        <dbReference type="EMBL" id="SMO62932.1"/>
    </source>
</evidence>
<evidence type="ECO:0000259" key="1">
    <source>
        <dbReference type="Pfam" id="PF12724"/>
    </source>
</evidence>
<dbReference type="Pfam" id="PF12724">
    <property type="entry name" value="Flavodoxin_5"/>
    <property type="match status" value="1"/>
</dbReference>
<dbReference type="GO" id="GO:0010181">
    <property type="term" value="F:FMN binding"/>
    <property type="evidence" value="ECO:0007669"/>
    <property type="project" value="TreeGrafter"/>
</dbReference>
<accession>A0A521CU47</accession>
<dbReference type="Proteomes" id="UP000317593">
    <property type="component" value="Unassembled WGS sequence"/>
</dbReference>
<proteinExistence type="predicted"/>
<dbReference type="AlphaFoldDB" id="A0A521CU47"/>
<gene>
    <name evidence="2" type="ORF">SAMN06265218_107123</name>
</gene>
<organism evidence="2 3">
    <name type="scientific">Fodinibius sediminis</name>
    <dbReference type="NCBI Taxonomy" id="1214077"/>
    <lineage>
        <taxon>Bacteria</taxon>
        <taxon>Pseudomonadati</taxon>
        <taxon>Balneolota</taxon>
        <taxon>Balneolia</taxon>
        <taxon>Balneolales</taxon>
        <taxon>Balneolaceae</taxon>
        <taxon>Fodinibius</taxon>
    </lineage>
</organism>
<dbReference type="GO" id="GO:0006783">
    <property type="term" value="P:heme biosynthetic process"/>
    <property type="evidence" value="ECO:0007669"/>
    <property type="project" value="TreeGrafter"/>
</dbReference>
<dbReference type="Gene3D" id="3.40.50.360">
    <property type="match status" value="1"/>
</dbReference>
<name>A0A521CU47_9BACT</name>
<dbReference type="InterPro" id="IPR052200">
    <property type="entry name" value="Protoporphyrinogen_IX_DH"/>
</dbReference>
<evidence type="ECO:0000313" key="3">
    <source>
        <dbReference type="Proteomes" id="UP000317593"/>
    </source>
</evidence>
<dbReference type="SUPFAM" id="SSF52218">
    <property type="entry name" value="Flavoproteins"/>
    <property type="match status" value="1"/>
</dbReference>
<dbReference type="GO" id="GO:0070819">
    <property type="term" value="F:menaquinone-dependent protoporphyrinogen oxidase activity"/>
    <property type="evidence" value="ECO:0007669"/>
    <property type="project" value="TreeGrafter"/>
</dbReference>
<dbReference type="PANTHER" id="PTHR38030:SF2">
    <property type="entry name" value="PROTOPORPHYRINOGEN IX DEHYDROGENASE [QUINONE]"/>
    <property type="match status" value="1"/>
</dbReference>
<reference evidence="2 3" key="1">
    <citation type="submission" date="2017-05" db="EMBL/GenBank/DDBJ databases">
        <authorList>
            <person name="Varghese N."/>
            <person name="Submissions S."/>
        </authorList>
    </citation>
    <scope>NUCLEOTIDE SEQUENCE [LARGE SCALE GENOMIC DNA]</scope>
    <source>
        <strain evidence="2 3">DSM 21194</strain>
    </source>
</reference>
<sequence length="180" mass="20277">MKILIIYGSTEGQTRKICTFLRDKAQEAGHEVSLNDASGADLHPKGFDAVIIGASLHMEKYQASVEHYIQEHQSVLNSIPGVFISVSLAAASNDPKSWEELKEITSTFLEQTGWHPTHVEQVAGALRYSKYNFLKKFIMRLIAQQNDGDTDTSEDYEYTDWNQVKDILALLENQISKKEA</sequence>
<dbReference type="RefSeq" id="WP_185958339.1">
    <property type="nucleotide sequence ID" value="NZ_FXTH01000007.1"/>
</dbReference>